<keyword evidence="1" id="KW-1133">Transmembrane helix</keyword>
<keyword evidence="1" id="KW-0812">Transmembrane</keyword>
<dbReference type="EMBL" id="VYQE01000001">
    <property type="protein sequence ID" value="KAA9010396.1"/>
    <property type="molecule type" value="Genomic_DNA"/>
</dbReference>
<evidence type="ECO:0000313" key="4">
    <source>
        <dbReference type="Proteomes" id="UP000326554"/>
    </source>
</evidence>
<protein>
    <submittedName>
        <fullName evidence="3">Glycosyltransferase family 2 protein</fullName>
    </submittedName>
</protein>
<dbReference type="GO" id="GO:0016740">
    <property type="term" value="F:transferase activity"/>
    <property type="evidence" value="ECO:0007669"/>
    <property type="project" value="UniProtKB-KW"/>
</dbReference>
<dbReference type="Gene3D" id="3.90.550.10">
    <property type="entry name" value="Spore Coat Polysaccharide Biosynthesis Protein SpsA, Chain A"/>
    <property type="match status" value="1"/>
</dbReference>
<proteinExistence type="predicted"/>
<comment type="caution">
    <text evidence="3">The sequence shown here is derived from an EMBL/GenBank/DDBJ whole genome shotgun (WGS) entry which is preliminary data.</text>
</comment>
<dbReference type="PANTHER" id="PTHR48090">
    <property type="entry name" value="UNDECAPRENYL-PHOSPHATE 4-DEOXY-4-FORMAMIDO-L-ARABINOSE TRANSFERASE-RELATED"/>
    <property type="match status" value="1"/>
</dbReference>
<evidence type="ECO:0000313" key="3">
    <source>
        <dbReference type="EMBL" id="KAA9010396.1"/>
    </source>
</evidence>
<dbReference type="InterPro" id="IPR029044">
    <property type="entry name" value="Nucleotide-diphossugar_trans"/>
</dbReference>
<dbReference type="AlphaFoldDB" id="A0A5J5GPU6"/>
<evidence type="ECO:0000259" key="2">
    <source>
        <dbReference type="Pfam" id="PF00535"/>
    </source>
</evidence>
<sequence>MKLVIQIPCYNEEVTLPGTLADLPREVPGFDSVEWLVIDDGSTDRTVELARAHGVDHIVQQSHNQGLAAAFMAGLEAALKAGADVIVNTDGDNQYRAACIPALTAPILERRAQIVVGARPISTIAHFSPVKRALQRLGSWVVRRASGADVDDAPSGFRAIHRDAATQLYVFDRYTYTLETVIQAGRLGIPLVSVPVEVNGPTRESRLMRSVAQYILRSTKTILRIAVLYRPLRFFAVLAAIIMLPGIAAFIRFLVFYATGEGSGHVQSLVIGAALIAAGSVVFVGGLVADLIAANRVLSADIRSRLLKAELDRAGR</sequence>
<dbReference type="CDD" id="cd04179">
    <property type="entry name" value="DPM_DPG-synthase_like"/>
    <property type="match status" value="1"/>
</dbReference>
<feature type="transmembrane region" description="Helical" evidence="1">
    <location>
        <begin position="234"/>
        <end position="257"/>
    </location>
</feature>
<feature type="domain" description="Glycosyltransferase 2-like" evidence="2">
    <location>
        <begin position="7"/>
        <end position="160"/>
    </location>
</feature>
<dbReference type="PANTHER" id="PTHR48090:SF7">
    <property type="entry name" value="RFBJ PROTEIN"/>
    <property type="match status" value="1"/>
</dbReference>
<dbReference type="RefSeq" id="WP_150443882.1">
    <property type="nucleotide sequence ID" value="NZ_VYQE01000001.1"/>
</dbReference>
<dbReference type="Proteomes" id="UP000326554">
    <property type="component" value="Unassembled WGS sequence"/>
</dbReference>
<accession>A0A5J5GPU6</accession>
<feature type="transmembrane region" description="Helical" evidence="1">
    <location>
        <begin position="269"/>
        <end position="293"/>
    </location>
</feature>
<keyword evidence="4" id="KW-1185">Reference proteome</keyword>
<dbReference type="Pfam" id="PF00535">
    <property type="entry name" value="Glycos_transf_2"/>
    <property type="match status" value="1"/>
</dbReference>
<reference evidence="3 4" key="1">
    <citation type="submission" date="2019-09" db="EMBL/GenBank/DDBJ databases">
        <authorList>
            <person name="Park J.-S."/>
            <person name="Choi H.-J."/>
        </authorList>
    </citation>
    <scope>NUCLEOTIDE SEQUENCE [LARGE SCALE GENOMIC DNA]</scope>
    <source>
        <strain evidence="3 4">176SS1-4</strain>
    </source>
</reference>
<keyword evidence="3" id="KW-0808">Transferase</keyword>
<name>A0A5J5GPU6_9RHOB</name>
<evidence type="ECO:0000256" key="1">
    <source>
        <dbReference type="SAM" id="Phobius"/>
    </source>
</evidence>
<dbReference type="InterPro" id="IPR001173">
    <property type="entry name" value="Glyco_trans_2-like"/>
</dbReference>
<dbReference type="InterPro" id="IPR050256">
    <property type="entry name" value="Glycosyltransferase_2"/>
</dbReference>
<gene>
    <name evidence="3" type="ORF">F3S47_03895</name>
</gene>
<organism evidence="3 4">
    <name type="scientific">Histidinibacterium aquaticum</name>
    <dbReference type="NCBI Taxonomy" id="2613962"/>
    <lineage>
        <taxon>Bacteria</taxon>
        <taxon>Pseudomonadati</taxon>
        <taxon>Pseudomonadota</taxon>
        <taxon>Alphaproteobacteria</taxon>
        <taxon>Rhodobacterales</taxon>
        <taxon>Paracoccaceae</taxon>
        <taxon>Histidinibacterium</taxon>
    </lineage>
</organism>
<dbReference type="SUPFAM" id="SSF53448">
    <property type="entry name" value="Nucleotide-diphospho-sugar transferases"/>
    <property type="match status" value="1"/>
</dbReference>
<keyword evidence="1" id="KW-0472">Membrane</keyword>